<evidence type="ECO:0000313" key="2">
    <source>
        <dbReference type="Proteomes" id="UP000886998"/>
    </source>
</evidence>
<proteinExistence type="predicted"/>
<dbReference type="EMBL" id="BMAV01019018">
    <property type="protein sequence ID" value="GFY71668.1"/>
    <property type="molecule type" value="Genomic_DNA"/>
</dbReference>
<protein>
    <submittedName>
        <fullName evidence="1">Uncharacterized protein</fullName>
    </submittedName>
</protein>
<dbReference type="AlphaFoldDB" id="A0A8X6YJ44"/>
<sequence>MKLPPHPQNSNTTKFYCRQQEKPVKTMAEAVLEAVNENEGKKDIAVAVVSWQKRGFFFEEWRGDSHSVKPKFIDVEFFKTLYLPEQKRPSKL</sequence>
<gene>
    <name evidence="1" type="ORF">TNIN_43471</name>
</gene>
<keyword evidence="2" id="KW-1185">Reference proteome</keyword>
<dbReference type="Proteomes" id="UP000886998">
    <property type="component" value="Unassembled WGS sequence"/>
</dbReference>
<organism evidence="1 2">
    <name type="scientific">Trichonephila inaurata madagascariensis</name>
    <dbReference type="NCBI Taxonomy" id="2747483"/>
    <lineage>
        <taxon>Eukaryota</taxon>
        <taxon>Metazoa</taxon>
        <taxon>Ecdysozoa</taxon>
        <taxon>Arthropoda</taxon>
        <taxon>Chelicerata</taxon>
        <taxon>Arachnida</taxon>
        <taxon>Araneae</taxon>
        <taxon>Araneomorphae</taxon>
        <taxon>Entelegynae</taxon>
        <taxon>Araneoidea</taxon>
        <taxon>Nephilidae</taxon>
        <taxon>Trichonephila</taxon>
        <taxon>Trichonephila inaurata</taxon>
    </lineage>
</organism>
<evidence type="ECO:0000313" key="1">
    <source>
        <dbReference type="EMBL" id="GFY71668.1"/>
    </source>
</evidence>
<comment type="caution">
    <text evidence="1">The sequence shown here is derived from an EMBL/GenBank/DDBJ whole genome shotgun (WGS) entry which is preliminary data.</text>
</comment>
<accession>A0A8X6YJ44</accession>
<reference evidence="1" key="1">
    <citation type="submission" date="2020-08" db="EMBL/GenBank/DDBJ databases">
        <title>Multicomponent nature underlies the extraordinary mechanical properties of spider dragline silk.</title>
        <authorList>
            <person name="Kono N."/>
            <person name="Nakamura H."/>
            <person name="Mori M."/>
            <person name="Yoshida Y."/>
            <person name="Ohtoshi R."/>
            <person name="Malay A.D."/>
            <person name="Moran D.A.P."/>
            <person name="Tomita M."/>
            <person name="Numata K."/>
            <person name="Arakawa K."/>
        </authorList>
    </citation>
    <scope>NUCLEOTIDE SEQUENCE</scope>
</reference>
<name>A0A8X6YJ44_9ARAC</name>